<dbReference type="AlphaFoldDB" id="A0A382JY01"/>
<organism evidence="1">
    <name type="scientific">marine metagenome</name>
    <dbReference type="NCBI Taxonomy" id="408172"/>
    <lineage>
        <taxon>unclassified sequences</taxon>
        <taxon>metagenomes</taxon>
        <taxon>ecological metagenomes</taxon>
    </lineage>
</organism>
<name>A0A382JY01_9ZZZZ</name>
<sequence>MYVYSYEFVATHLGVEPRTYLLRVSYCSN</sequence>
<reference evidence="1" key="1">
    <citation type="submission" date="2018-05" db="EMBL/GenBank/DDBJ databases">
        <authorList>
            <person name="Lanie J.A."/>
            <person name="Ng W.-L."/>
            <person name="Kazmierczak K.M."/>
            <person name="Andrzejewski T.M."/>
            <person name="Davidsen T.M."/>
            <person name="Wayne K.J."/>
            <person name="Tettelin H."/>
            <person name="Glass J.I."/>
            <person name="Rusch D."/>
            <person name="Podicherti R."/>
            <person name="Tsui H.-C.T."/>
            <person name="Winkler M.E."/>
        </authorList>
    </citation>
    <scope>NUCLEOTIDE SEQUENCE</scope>
</reference>
<protein>
    <submittedName>
        <fullName evidence="1">Uncharacterized protein</fullName>
    </submittedName>
</protein>
<evidence type="ECO:0000313" key="1">
    <source>
        <dbReference type="EMBL" id="SVC16103.1"/>
    </source>
</evidence>
<dbReference type="EMBL" id="UINC01076695">
    <property type="protein sequence ID" value="SVC16103.1"/>
    <property type="molecule type" value="Genomic_DNA"/>
</dbReference>
<accession>A0A382JY01</accession>
<proteinExistence type="predicted"/>
<gene>
    <name evidence="1" type="ORF">METZ01_LOCUS268957</name>
</gene>